<dbReference type="Pfam" id="PF03477">
    <property type="entry name" value="ATP-cone"/>
    <property type="match status" value="1"/>
</dbReference>
<keyword evidence="4 8" id="KW-0067">ATP-binding</keyword>
<dbReference type="RefSeq" id="WP_109684208.1">
    <property type="nucleotide sequence ID" value="NZ_QGDN01000001.1"/>
</dbReference>
<evidence type="ECO:0000256" key="2">
    <source>
        <dbReference type="ARBA" id="ARBA00022723"/>
    </source>
</evidence>
<evidence type="ECO:0000256" key="7">
    <source>
        <dbReference type="ARBA" id="ARBA00023163"/>
    </source>
</evidence>
<dbReference type="EMBL" id="UESZ01000001">
    <property type="protein sequence ID" value="SSA33516.1"/>
    <property type="molecule type" value="Genomic_DNA"/>
</dbReference>
<organism evidence="11 12">
    <name type="scientific">Branchiibius hedensis</name>
    <dbReference type="NCBI Taxonomy" id="672460"/>
    <lineage>
        <taxon>Bacteria</taxon>
        <taxon>Bacillati</taxon>
        <taxon>Actinomycetota</taxon>
        <taxon>Actinomycetes</taxon>
        <taxon>Micrococcales</taxon>
        <taxon>Dermacoccaceae</taxon>
        <taxon>Branchiibius</taxon>
    </lineage>
</organism>
<dbReference type="HAMAP" id="MF_00440">
    <property type="entry name" value="NrdR"/>
    <property type="match status" value="1"/>
</dbReference>
<evidence type="ECO:0000313" key="12">
    <source>
        <dbReference type="Proteomes" id="UP000250028"/>
    </source>
</evidence>
<gene>
    <name evidence="8" type="primary">nrdR</name>
    <name evidence="11" type="ORF">SAMN04489750_0799</name>
</gene>
<evidence type="ECO:0000256" key="6">
    <source>
        <dbReference type="ARBA" id="ARBA00023125"/>
    </source>
</evidence>
<evidence type="ECO:0000256" key="9">
    <source>
        <dbReference type="SAM" id="MobiDB-lite"/>
    </source>
</evidence>
<keyword evidence="12" id="KW-1185">Reference proteome</keyword>
<comment type="cofactor">
    <cofactor evidence="8">
        <name>Zn(2+)</name>
        <dbReference type="ChEBI" id="CHEBI:29105"/>
    </cofactor>
    <text evidence="8">Binds 1 zinc ion.</text>
</comment>
<evidence type="ECO:0000313" key="11">
    <source>
        <dbReference type="EMBL" id="SSA33516.1"/>
    </source>
</evidence>
<sequence>MYCPFCRHEDSRVVDSRTSDDGTSIRRRRQCPDCGRRFSTVETASLTVIKRSGASEPFSRDKVTSGVRKACQGRPVTEDQLALLAQQVEEGIRSQGLAEIDAHDVGLEILAPLRSLDEVAYLRFASVYQAFEDLQDFEDAIVLLRAEREQTDQPVGEPGPDEVVGAARDAGNDPAPSPRAPSPR</sequence>
<dbReference type="PROSITE" id="PS51161">
    <property type="entry name" value="ATP_CONE"/>
    <property type="match status" value="1"/>
</dbReference>
<feature type="zinc finger region" evidence="8">
    <location>
        <begin position="3"/>
        <end position="34"/>
    </location>
</feature>
<keyword evidence="1 8" id="KW-0678">Repressor</keyword>
<dbReference type="GO" id="GO:0005524">
    <property type="term" value="F:ATP binding"/>
    <property type="evidence" value="ECO:0007669"/>
    <property type="project" value="UniProtKB-UniRule"/>
</dbReference>
<evidence type="ECO:0000259" key="10">
    <source>
        <dbReference type="PROSITE" id="PS51161"/>
    </source>
</evidence>
<proteinExistence type="inferred from homology"/>
<dbReference type="Proteomes" id="UP000250028">
    <property type="component" value="Unassembled WGS sequence"/>
</dbReference>
<dbReference type="AlphaFoldDB" id="A0A2Y8ZQ53"/>
<feature type="domain" description="ATP-cone" evidence="10">
    <location>
        <begin position="46"/>
        <end position="136"/>
    </location>
</feature>
<keyword evidence="6 8" id="KW-0238">DNA-binding</keyword>
<evidence type="ECO:0000256" key="3">
    <source>
        <dbReference type="ARBA" id="ARBA00022741"/>
    </source>
</evidence>
<evidence type="ECO:0000256" key="1">
    <source>
        <dbReference type="ARBA" id="ARBA00022491"/>
    </source>
</evidence>
<protein>
    <recommendedName>
        <fullName evidence="8">Transcriptional repressor NrdR</fullName>
    </recommendedName>
</protein>
<keyword evidence="3 8" id="KW-0547">Nucleotide-binding</keyword>
<name>A0A2Y8ZQ53_9MICO</name>
<dbReference type="GO" id="GO:0008270">
    <property type="term" value="F:zinc ion binding"/>
    <property type="evidence" value="ECO:0007669"/>
    <property type="project" value="UniProtKB-UniRule"/>
</dbReference>
<comment type="function">
    <text evidence="8">Negatively regulates transcription of bacterial ribonucleotide reductase nrd genes and operons by binding to NrdR-boxes.</text>
</comment>
<evidence type="ECO:0000256" key="4">
    <source>
        <dbReference type="ARBA" id="ARBA00022840"/>
    </source>
</evidence>
<keyword evidence="7 8" id="KW-0804">Transcription</keyword>
<feature type="region of interest" description="Disordered" evidence="9">
    <location>
        <begin position="148"/>
        <end position="184"/>
    </location>
</feature>
<dbReference type="OrthoDB" id="9807461at2"/>
<accession>A0A2Y8ZQ53</accession>
<reference evidence="12" key="1">
    <citation type="submission" date="2016-10" db="EMBL/GenBank/DDBJ databases">
        <authorList>
            <person name="Varghese N."/>
            <person name="Submissions S."/>
        </authorList>
    </citation>
    <scope>NUCLEOTIDE SEQUENCE [LARGE SCALE GENOMIC DNA]</scope>
    <source>
        <strain evidence="12">DSM 22951</strain>
    </source>
</reference>
<dbReference type="PANTHER" id="PTHR30455:SF2">
    <property type="entry name" value="TRANSCRIPTIONAL REPRESSOR NRDR"/>
    <property type="match status" value="1"/>
</dbReference>
<dbReference type="GO" id="GO:0045892">
    <property type="term" value="P:negative regulation of DNA-templated transcription"/>
    <property type="evidence" value="ECO:0007669"/>
    <property type="project" value="UniProtKB-UniRule"/>
</dbReference>
<dbReference type="GO" id="GO:0003677">
    <property type="term" value="F:DNA binding"/>
    <property type="evidence" value="ECO:0007669"/>
    <property type="project" value="UniProtKB-KW"/>
</dbReference>
<dbReference type="NCBIfam" id="TIGR00244">
    <property type="entry name" value="transcriptional regulator NrdR"/>
    <property type="match status" value="1"/>
</dbReference>
<feature type="compositionally biased region" description="Pro residues" evidence="9">
    <location>
        <begin position="175"/>
        <end position="184"/>
    </location>
</feature>
<comment type="similarity">
    <text evidence="8">Belongs to the NrdR family.</text>
</comment>
<dbReference type="Pfam" id="PF22811">
    <property type="entry name" value="Zn_ribbon_NrdR"/>
    <property type="match status" value="1"/>
</dbReference>
<keyword evidence="8" id="KW-0862">Zinc</keyword>
<evidence type="ECO:0000256" key="5">
    <source>
        <dbReference type="ARBA" id="ARBA00023015"/>
    </source>
</evidence>
<dbReference type="PANTHER" id="PTHR30455">
    <property type="entry name" value="TRANSCRIPTIONAL REPRESSOR NRDR"/>
    <property type="match status" value="1"/>
</dbReference>
<dbReference type="InterPro" id="IPR005144">
    <property type="entry name" value="ATP-cone_dom"/>
</dbReference>
<dbReference type="InterPro" id="IPR003796">
    <property type="entry name" value="RNR_NrdR-like"/>
</dbReference>
<keyword evidence="2 8" id="KW-0479">Metal-binding</keyword>
<evidence type="ECO:0000256" key="8">
    <source>
        <dbReference type="HAMAP-Rule" id="MF_00440"/>
    </source>
</evidence>
<dbReference type="InterPro" id="IPR055173">
    <property type="entry name" value="NrdR-like_N"/>
</dbReference>
<keyword evidence="5 8" id="KW-0805">Transcription regulation</keyword>
<keyword evidence="8" id="KW-0863">Zinc-finger</keyword>